<keyword evidence="1" id="KW-0472">Membrane</keyword>
<dbReference type="PANTHER" id="PTHR33116:SF78">
    <property type="entry name" value="OS12G0587133 PROTEIN"/>
    <property type="match status" value="1"/>
</dbReference>
<protein>
    <submittedName>
        <fullName evidence="3">Uncharacterized protein</fullName>
    </submittedName>
</protein>
<dbReference type="Proteomes" id="UP001152523">
    <property type="component" value="Unassembled WGS sequence"/>
</dbReference>
<keyword evidence="1" id="KW-1133">Transmembrane helix</keyword>
<keyword evidence="1" id="KW-0812">Transmembrane</keyword>
<dbReference type="PANTHER" id="PTHR33116">
    <property type="entry name" value="REVERSE TRANSCRIPTASE ZINC-BINDING DOMAIN-CONTAINING PROTEIN-RELATED-RELATED"/>
    <property type="match status" value="1"/>
</dbReference>
<evidence type="ECO:0000313" key="3">
    <source>
        <dbReference type="EMBL" id="CAH9145655.1"/>
    </source>
</evidence>
<reference evidence="3" key="1">
    <citation type="submission" date="2022-07" db="EMBL/GenBank/DDBJ databases">
        <authorList>
            <person name="Macas J."/>
            <person name="Novak P."/>
            <person name="Neumann P."/>
        </authorList>
    </citation>
    <scope>NUCLEOTIDE SEQUENCE</scope>
</reference>
<evidence type="ECO:0000256" key="1">
    <source>
        <dbReference type="SAM" id="Phobius"/>
    </source>
</evidence>
<sequence>MERLLGMTKVSLPMKYLGATLHRGTNRKSYCTDITQTFDKKLTIWKQIYLNQGGRIISIKRVLNTIPLHIIAVDSLPKSMVSILEQKWLTFYGVLIKASLNIIGLDGVMFVCLLLKVA</sequence>
<dbReference type="EMBL" id="CAMAPF010001083">
    <property type="protein sequence ID" value="CAH9145655.1"/>
    <property type="molecule type" value="Genomic_DNA"/>
</dbReference>
<feature type="transmembrane region" description="Helical" evidence="1">
    <location>
        <begin position="89"/>
        <end position="115"/>
    </location>
</feature>
<dbReference type="AlphaFoldDB" id="A0AAV0GD69"/>
<accession>A0AAV0GD69</accession>
<name>A0AAV0GD69_9ASTE</name>
<comment type="caution">
    <text evidence="3">The sequence shown here is derived from an EMBL/GenBank/DDBJ whole genome shotgun (WGS) entry which is preliminary data.</text>
</comment>
<evidence type="ECO:0000313" key="2">
    <source>
        <dbReference type="EMBL" id="CAH9111006.1"/>
    </source>
</evidence>
<keyword evidence="4" id="KW-1185">Reference proteome</keyword>
<proteinExistence type="predicted"/>
<evidence type="ECO:0000313" key="4">
    <source>
        <dbReference type="Proteomes" id="UP001152523"/>
    </source>
</evidence>
<organism evidence="3 4">
    <name type="scientific">Cuscuta epithymum</name>
    <dbReference type="NCBI Taxonomy" id="186058"/>
    <lineage>
        <taxon>Eukaryota</taxon>
        <taxon>Viridiplantae</taxon>
        <taxon>Streptophyta</taxon>
        <taxon>Embryophyta</taxon>
        <taxon>Tracheophyta</taxon>
        <taxon>Spermatophyta</taxon>
        <taxon>Magnoliopsida</taxon>
        <taxon>eudicotyledons</taxon>
        <taxon>Gunneridae</taxon>
        <taxon>Pentapetalae</taxon>
        <taxon>asterids</taxon>
        <taxon>lamiids</taxon>
        <taxon>Solanales</taxon>
        <taxon>Convolvulaceae</taxon>
        <taxon>Cuscuteae</taxon>
        <taxon>Cuscuta</taxon>
        <taxon>Cuscuta subgen. Cuscuta</taxon>
    </lineage>
</organism>
<gene>
    <name evidence="2" type="ORF">CEPIT_LOCUS19373</name>
    <name evidence="3" type="ORF">CEPIT_LOCUS42379</name>
</gene>
<dbReference type="EMBL" id="CAMAPF010000179">
    <property type="protein sequence ID" value="CAH9111006.1"/>
    <property type="molecule type" value="Genomic_DNA"/>
</dbReference>